<sequence>MLAMQYKIQLPDDFDMNLIRQRVRENGTKTDGFQDLIFKAYLISTKGELDAQENQYAPLYLWSGVDGMNQFIWQGFYDNILKSFGWQHIPIGVPLSFQRSEDFLSARFCLELKRAIPESATMQELTFSCDTDQDLARLLIYNPDKWECSEYYFFQNLPEQIEGMNVYEILHISV</sequence>
<keyword evidence="2" id="KW-1185">Reference proteome</keyword>
<dbReference type="HOGENOM" id="CLU_087283_0_0_9"/>
<name>W1Q311_ABIDE</name>
<dbReference type="OrthoDB" id="2065010at2"/>
<dbReference type="Pfam" id="PF16157">
    <property type="entry name" value="DUF4865"/>
    <property type="match status" value="1"/>
</dbReference>
<reference evidence="1" key="1">
    <citation type="submission" date="2013-06" db="EMBL/GenBank/DDBJ databases">
        <authorList>
            <person name="Weinstock G."/>
            <person name="Sodergren E."/>
            <person name="Clifton S."/>
            <person name="Fulton L."/>
            <person name="Fulton B."/>
            <person name="Courtney L."/>
            <person name="Fronick C."/>
            <person name="Harrison M."/>
            <person name="Strong C."/>
            <person name="Farmer C."/>
            <person name="Delahaunty K."/>
            <person name="Markovic C."/>
            <person name="Hall O."/>
            <person name="Minx P."/>
            <person name="Tomlinson C."/>
            <person name="Mitreva M."/>
            <person name="Nelson J."/>
            <person name="Hou S."/>
            <person name="Wollam A."/>
            <person name="Pepin K.H."/>
            <person name="Johnson M."/>
            <person name="Bhonagiri V."/>
            <person name="Nash W.E."/>
            <person name="Warren W."/>
            <person name="Chinwalla A."/>
            <person name="Mardis E.R."/>
            <person name="Wilson R.K."/>
        </authorList>
    </citation>
    <scope>NUCLEOTIDE SEQUENCE [LARGE SCALE GENOMIC DNA]</scope>
    <source>
        <strain evidence="1">ATCC 49176</strain>
    </source>
</reference>
<evidence type="ECO:0000313" key="1">
    <source>
        <dbReference type="EMBL" id="ESK65496.1"/>
    </source>
</evidence>
<proteinExistence type="predicted"/>
<organism evidence="1 2">
    <name type="scientific">Abiotrophia defectiva ATCC 49176</name>
    <dbReference type="NCBI Taxonomy" id="592010"/>
    <lineage>
        <taxon>Bacteria</taxon>
        <taxon>Bacillati</taxon>
        <taxon>Bacillota</taxon>
        <taxon>Bacilli</taxon>
        <taxon>Lactobacillales</taxon>
        <taxon>Aerococcaceae</taxon>
        <taxon>Abiotrophia</taxon>
    </lineage>
</organism>
<dbReference type="EMBL" id="ACIN03000011">
    <property type="protein sequence ID" value="ESK65496.1"/>
    <property type="molecule type" value="Genomic_DNA"/>
</dbReference>
<evidence type="ECO:0000313" key="2">
    <source>
        <dbReference type="Proteomes" id="UP000019050"/>
    </source>
</evidence>
<evidence type="ECO:0008006" key="3">
    <source>
        <dbReference type="Google" id="ProtNLM"/>
    </source>
</evidence>
<dbReference type="RefSeq" id="WP_023391816.1">
    <property type="nucleotide sequence ID" value="NZ_KI535340.1"/>
</dbReference>
<accession>W1Q311</accession>
<comment type="caution">
    <text evidence="1">The sequence shown here is derived from an EMBL/GenBank/DDBJ whole genome shotgun (WGS) entry which is preliminary data.</text>
</comment>
<dbReference type="STRING" id="592010.GCWU000182_001173"/>
<dbReference type="InterPro" id="IPR032349">
    <property type="entry name" value="DUF4865"/>
</dbReference>
<dbReference type="AlphaFoldDB" id="W1Q311"/>
<dbReference type="eggNOG" id="COG2329">
    <property type="taxonomic scope" value="Bacteria"/>
</dbReference>
<dbReference type="GeneID" id="84817688"/>
<dbReference type="Proteomes" id="UP000019050">
    <property type="component" value="Unassembled WGS sequence"/>
</dbReference>
<gene>
    <name evidence="1" type="ORF">GCWU000182_001173</name>
</gene>
<protein>
    <recommendedName>
        <fullName evidence="3">DUF4865 domain-containing protein</fullName>
    </recommendedName>
</protein>